<organism evidence="13 14">
    <name type="scientific">Sphingomonas immobilis</name>
    <dbReference type="NCBI Taxonomy" id="3063997"/>
    <lineage>
        <taxon>Bacteria</taxon>
        <taxon>Pseudomonadati</taxon>
        <taxon>Pseudomonadota</taxon>
        <taxon>Alphaproteobacteria</taxon>
        <taxon>Sphingomonadales</taxon>
        <taxon>Sphingomonadaceae</taxon>
        <taxon>Sphingomonas</taxon>
    </lineage>
</organism>
<keyword evidence="5 9" id="KW-0997">Cell inner membrane</keyword>
<dbReference type="InterPro" id="IPR058982">
    <property type="entry name" value="Beta-barrel_AprE"/>
</dbReference>
<keyword evidence="7 9" id="KW-1133">Transmembrane helix</keyword>
<gene>
    <name evidence="13" type="ORF">Q5H94_20000</name>
</gene>
<feature type="domain" description="AprE-like beta-barrel" evidence="12">
    <location>
        <begin position="342"/>
        <end position="434"/>
    </location>
</feature>
<name>A0ABT9A5W4_9SPHN</name>
<keyword evidence="14" id="KW-1185">Reference proteome</keyword>
<reference evidence="13" key="1">
    <citation type="submission" date="2023-07" db="EMBL/GenBank/DDBJ databases">
        <authorList>
            <person name="Kim M.K."/>
        </authorList>
    </citation>
    <scope>NUCLEOTIDE SEQUENCE</scope>
    <source>
        <strain evidence="13">CA1-15</strain>
    </source>
</reference>
<dbReference type="InterPro" id="IPR050739">
    <property type="entry name" value="MFP"/>
</dbReference>
<dbReference type="Pfam" id="PF26002">
    <property type="entry name" value="Beta-barrel_AprE"/>
    <property type="match status" value="1"/>
</dbReference>
<accession>A0ABT9A5W4</accession>
<evidence type="ECO:0000259" key="11">
    <source>
        <dbReference type="Pfam" id="PF25994"/>
    </source>
</evidence>
<feature type="transmembrane region" description="Helical" evidence="9">
    <location>
        <begin position="33"/>
        <end position="53"/>
    </location>
</feature>
<dbReference type="PRINTS" id="PR01490">
    <property type="entry name" value="RTXTOXIND"/>
</dbReference>
<dbReference type="InterPro" id="IPR058781">
    <property type="entry name" value="HH_AprE-like"/>
</dbReference>
<dbReference type="PANTHER" id="PTHR30386:SF17">
    <property type="entry name" value="ALKALINE PROTEASE SECRETION PROTEIN APRE"/>
    <property type="match status" value="1"/>
</dbReference>
<evidence type="ECO:0000256" key="1">
    <source>
        <dbReference type="ARBA" id="ARBA00004377"/>
    </source>
</evidence>
<comment type="similarity">
    <text evidence="2 9">Belongs to the membrane fusion protein (MFP) (TC 8.A.1) family.</text>
</comment>
<dbReference type="SUPFAM" id="SSF111369">
    <property type="entry name" value="HlyD-like secretion proteins"/>
    <property type="match status" value="1"/>
</dbReference>
<dbReference type="Pfam" id="PF25994">
    <property type="entry name" value="HH_AprE"/>
    <property type="match status" value="1"/>
</dbReference>
<evidence type="ECO:0000313" key="14">
    <source>
        <dbReference type="Proteomes" id="UP001176468"/>
    </source>
</evidence>
<dbReference type="NCBIfam" id="TIGR01843">
    <property type="entry name" value="type_I_hlyD"/>
    <property type="match status" value="1"/>
</dbReference>
<comment type="caution">
    <text evidence="13">The sequence shown here is derived from an EMBL/GenBank/DDBJ whole genome shotgun (WGS) entry which is preliminary data.</text>
</comment>
<evidence type="ECO:0000256" key="6">
    <source>
        <dbReference type="ARBA" id="ARBA00022692"/>
    </source>
</evidence>
<dbReference type="Proteomes" id="UP001176468">
    <property type="component" value="Unassembled WGS sequence"/>
</dbReference>
<evidence type="ECO:0000256" key="4">
    <source>
        <dbReference type="ARBA" id="ARBA00022475"/>
    </source>
</evidence>
<evidence type="ECO:0000256" key="5">
    <source>
        <dbReference type="ARBA" id="ARBA00022519"/>
    </source>
</evidence>
<dbReference type="RefSeq" id="WP_304563023.1">
    <property type="nucleotide sequence ID" value="NZ_JAUQSZ010000018.1"/>
</dbReference>
<evidence type="ECO:0000256" key="7">
    <source>
        <dbReference type="ARBA" id="ARBA00022989"/>
    </source>
</evidence>
<keyword evidence="8 9" id="KW-0472">Membrane</keyword>
<sequence>MSDTVLQPSPLWGMPRLPQLPQARTAGDPRRELMLGGIFIAGFFVLGVGWAAFTPLDAAVSASGTVKVSGERQKVQTMQQGMVSGLFVHEGSQVRAGQLLVQMSTAEASGNERSLAARVIGLQAEIARLEAEQLGEGEIHAPADFAKLDAADRALADRALALQRVELGARRSAAGAEQAVLRSRAAQIGQQINGFQVRSGATERQRALFAKELDAVRNLAAKGYASKNRVLQMERDAAELDGTAGTIGTEEARLRGAIGETKLSMVQAADTRAENIAQRLREAQTELQSALPQWAAARAQLARTQIRAPATGTVVGLAVHTVGGVAAPGETLMEVVPRDDALVVEARVRPQDANQIRPGQRARLHLAATHGRNIPEIDGEVTRVSADSFNDQRTGQFYYTMEVKVPTKELKRLSDAAGPAGKLRPGNETQVMVTLHERTALQYLIEPITQTFRGAMHEQ</sequence>
<dbReference type="Gene3D" id="2.40.30.170">
    <property type="match status" value="1"/>
</dbReference>
<feature type="region of interest" description="Disordered" evidence="10">
    <location>
        <begin position="1"/>
        <end position="24"/>
    </location>
</feature>
<keyword evidence="6 9" id="KW-0812">Transmembrane</keyword>
<protein>
    <recommendedName>
        <fullName evidence="9">Membrane fusion protein (MFP) family protein</fullName>
    </recommendedName>
</protein>
<evidence type="ECO:0000259" key="12">
    <source>
        <dbReference type="Pfam" id="PF26002"/>
    </source>
</evidence>
<keyword evidence="4 9" id="KW-1003">Cell membrane</keyword>
<evidence type="ECO:0000256" key="8">
    <source>
        <dbReference type="ARBA" id="ARBA00023136"/>
    </source>
</evidence>
<evidence type="ECO:0000256" key="9">
    <source>
        <dbReference type="RuleBase" id="RU365093"/>
    </source>
</evidence>
<proteinExistence type="inferred from homology"/>
<keyword evidence="3 9" id="KW-0813">Transport</keyword>
<evidence type="ECO:0000256" key="3">
    <source>
        <dbReference type="ARBA" id="ARBA00022448"/>
    </source>
</evidence>
<feature type="domain" description="AprE-like long alpha-helical hairpin" evidence="11">
    <location>
        <begin position="111"/>
        <end position="299"/>
    </location>
</feature>
<dbReference type="PANTHER" id="PTHR30386">
    <property type="entry name" value="MEMBRANE FUSION SUBUNIT OF EMRAB-TOLC MULTIDRUG EFFLUX PUMP"/>
    <property type="match status" value="1"/>
</dbReference>
<evidence type="ECO:0000313" key="13">
    <source>
        <dbReference type="EMBL" id="MDO7844625.1"/>
    </source>
</evidence>
<evidence type="ECO:0000256" key="2">
    <source>
        <dbReference type="ARBA" id="ARBA00009477"/>
    </source>
</evidence>
<dbReference type="InterPro" id="IPR010129">
    <property type="entry name" value="T1SS_HlyD"/>
</dbReference>
<dbReference type="EMBL" id="JAUQSZ010000018">
    <property type="protein sequence ID" value="MDO7844625.1"/>
    <property type="molecule type" value="Genomic_DNA"/>
</dbReference>
<evidence type="ECO:0000256" key="10">
    <source>
        <dbReference type="SAM" id="MobiDB-lite"/>
    </source>
</evidence>
<comment type="subcellular location">
    <subcellularLocation>
        <location evidence="1 9">Cell inner membrane</location>
        <topology evidence="1 9">Single-pass membrane protein</topology>
    </subcellularLocation>
</comment>